<dbReference type="FunFam" id="3.80.10.10:FF:000732">
    <property type="entry name" value="GD11101"/>
    <property type="match status" value="1"/>
</dbReference>
<dbReference type="SUPFAM" id="SSF52058">
    <property type="entry name" value="L domain-like"/>
    <property type="match status" value="3"/>
</dbReference>
<dbReference type="InterPro" id="IPR032675">
    <property type="entry name" value="LRR_dom_sf"/>
</dbReference>
<dbReference type="InterPro" id="IPR035897">
    <property type="entry name" value="Toll_tir_struct_dom_sf"/>
</dbReference>
<dbReference type="InterPro" id="IPR000372">
    <property type="entry name" value="LRRNT"/>
</dbReference>
<keyword evidence="10 13" id="KW-0472">Membrane</keyword>
<protein>
    <recommendedName>
        <fullName evidence="14">TIR domain-containing protein</fullName>
    </recommendedName>
</protein>
<gene>
    <name evidence="15" type="ORF">LOTGIDRAFT_182816</name>
</gene>
<dbReference type="SUPFAM" id="SSF52200">
    <property type="entry name" value="Toll/Interleukin receptor TIR domain"/>
    <property type="match status" value="1"/>
</dbReference>
<keyword evidence="16" id="KW-1185">Reference proteome</keyword>
<dbReference type="GO" id="GO:0005886">
    <property type="term" value="C:plasma membrane"/>
    <property type="evidence" value="ECO:0007669"/>
    <property type="project" value="UniProtKB-SubCell"/>
</dbReference>
<dbReference type="SMART" id="SM00013">
    <property type="entry name" value="LRRNT"/>
    <property type="match status" value="1"/>
</dbReference>
<dbReference type="PROSITE" id="PS50104">
    <property type="entry name" value="TIR"/>
    <property type="match status" value="1"/>
</dbReference>
<dbReference type="InterPro" id="IPR003591">
    <property type="entry name" value="Leu-rich_rpt_typical-subtyp"/>
</dbReference>
<dbReference type="STRING" id="225164.V4A6P7"/>
<dbReference type="PROSITE" id="PS51450">
    <property type="entry name" value="LRR"/>
    <property type="match status" value="6"/>
</dbReference>
<dbReference type="FunFam" id="3.40.50.10140:FF:000021">
    <property type="entry name" value="Toll receptor 13"/>
    <property type="match status" value="1"/>
</dbReference>
<dbReference type="Pfam" id="PF13676">
    <property type="entry name" value="TIR_2"/>
    <property type="match status" value="1"/>
</dbReference>
<dbReference type="Pfam" id="PF13855">
    <property type="entry name" value="LRR_8"/>
    <property type="match status" value="6"/>
</dbReference>
<dbReference type="OrthoDB" id="2015831at2759"/>
<dbReference type="SMART" id="SM00364">
    <property type="entry name" value="LRR_BAC"/>
    <property type="match status" value="7"/>
</dbReference>
<evidence type="ECO:0000313" key="15">
    <source>
        <dbReference type="EMBL" id="ESO88931.1"/>
    </source>
</evidence>
<evidence type="ECO:0000256" key="8">
    <source>
        <dbReference type="ARBA" id="ARBA00022737"/>
    </source>
</evidence>
<dbReference type="RefSeq" id="XP_009059981.1">
    <property type="nucleotide sequence ID" value="XM_009061733.1"/>
</dbReference>
<evidence type="ECO:0000256" key="5">
    <source>
        <dbReference type="ARBA" id="ARBA00022614"/>
    </source>
</evidence>
<dbReference type="GeneID" id="20244514"/>
<keyword evidence="6 13" id="KW-0812">Transmembrane</keyword>
<evidence type="ECO:0000256" key="4">
    <source>
        <dbReference type="ARBA" id="ARBA00022475"/>
    </source>
</evidence>
<dbReference type="Gene3D" id="3.40.50.10140">
    <property type="entry name" value="Toll/interleukin-1 receptor homology (TIR) domain"/>
    <property type="match status" value="1"/>
</dbReference>
<keyword evidence="7" id="KW-0732">Signal</keyword>
<evidence type="ECO:0000259" key="14">
    <source>
        <dbReference type="PROSITE" id="PS50104"/>
    </source>
</evidence>
<dbReference type="OMA" id="WSCECSY"/>
<comment type="subcellular location">
    <subcellularLocation>
        <location evidence="2">Cell membrane</location>
    </subcellularLocation>
    <subcellularLocation>
        <location evidence="1">Membrane</location>
        <topology evidence="1">Single-pass membrane protein</topology>
    </subcellularLocation>
</comment>
<keyword evidence="9 13" id="KW-1133">Transmembrane helix</keyword>
<accession>V4A6P7</accession>
<dbReference type="EMBL" id="KB202619">
    <property type="protein sequence ID" value="ESO88931.1"/>
    <property type="molecule type" value="Genomic_DNA"/>
</dbReference>
<dbReference type="Pfam" id="PF13516">
    <property type="entry name" value="LRR_6"/>
    <property type="match status" value="1"/>
</dbReference>
<dbReference type="PANTHER" id="PTHR24365:SF541">
    <property type="entry name" value="PROTEIN TOLL-RELATED"/>
    <property type="match status" value="1"/>
</dbReference>
<evidence type="ECO:0000256" key="3">
    <source>
        <dbReference type="ARBA" id="ARBA00009634"/>
    </source>
</evidence>
<evidence type="ECO:0000256" key="7">
    <source>
        <dbReference type="ARBA" id="ARBA00022729"/>
    </source>
</evidence>
<dbReference type="Proteomes" id="UP000030746">
    <property type="component" value="Unassembled WGS sequence"/>
</dbReference>
<keyword evidence="4" id="KW-1003">Cell membrane</keyword>
<feature type="domain" description="TIR" evidence="14">
    <location>
        <begin position="923"/>
        <end position="1058"/>
    </location>
</feature>
<evidence type="ECO:0000256" key="13">
    <source>
        <dbReference type="SAM" id="Phobius"/>
    </source>
</evidence>
<dbReference type="HOGENOM" id="CLU_004280_0_0_1"/>
<keyword evidence="5" id="KW-0433">Leucine-rich repeat</keyword>
<name>V4A6P7_LOTGI</name>
<keyword evidence="8" id="KW-0677">Repeat</keyword>
<evidence type="ECO:0000256" key="10">
    <source>
        <dbReference type="ARBA" id="ARBA00023136"/>
    </source>
</evidence>
<dbReference type="GO" id="GO:0038023">
    <property type="term" value="F:signaling receptor activity"/>
    <property type="evidence" value="ECO:0007669"/>
    <property type="project" value="TreeGrafter"/>
</dbReference>
<dbReference type="SMART" id="SM00365">
    <property type="entry name" value="LRR_SD22"/>
    <property type="match status" value="7"/>
</dbReference>
<dbReference type="Pfam" id="PF00560">
    <property type="entry name" value="LRR_1"/>
    <property type="match status" value="1"/>
</dbReference>
<feature type="non-terminal residue" evidence="15">
    <location>
        <position position="1060"/>
    </location>
</feature>
<dbReference type="AlphaFoldDB" id="V4A6P7"/>
<dbReference type="Gene3D" id="3.80.10.10">
    <property type="entry name" value="Ribonuclease Inhibitor"/>
    <property type="match status" value="5"/>
</dbReference>
<dbReference type="KEGG" id="lgi:LOTGIDRAFT_182816"/>
<dbReference type="SMART" id="SM00369">
    <property type="entry name" value="LRR_TYP"/>
    <property type="match status" value="24"/>
</dbReference>
<dbReference type="SMART" id="SM00255">
    <property type="entry name" value="TIR"/>
    <property type="match status" value="1"/>
</dbReference>
<evidence type="ECO:0000256" key="12">
    <source>
        <dbReference type="ARBA" id="ARBA00023180"/>
    </source>
</evidence>
<dbReference type="FunFam" id="3.80.10.10:FF:001164">
    <property type="entry name" value="GH01279p"/>
    <property type="match status" value="1"/>
</dbReference>
<sequence length="1060" mass="121147">MFRSLPKLMVLKIENCQISQLPELAFAGLNKLEELTIKHTSLSLIHENSFRPLPKLRLLELVASGVRHMPNLCNIKTLRTLNISHNDISSYDKTGVRCDDSGDNIPNLEVLDVSYNSIEHIPVWFGDSFPNLKRLTSSDNNISVIEQNTLNKLTQLMWLDLSNNSMTEFERDVIRNCSNLQVLALGSNPVETLPQGIIANHTKLSHLFLHNLSLTDNIWNEFLLLKRLGELSLHSNRISRINNQVMERMPLLIELDLSNNSITYFNIFTFKDQYRLRNLNLSNNLIQSIPKQAFKFVHSLKSLDLSKNNITDFSKSAFKGLRKLKLVDLSQNSLLTLQPEVFVALPALRTLNLSHNTLTVYPSFHDMKSVDILDLSHNNLSAVDITTFYGLSAVTDLNLRHNQLDYIPHGVFQHCRKLETLCLSDNDIRDISAGGFLKLENLLKLDLSFNKLTETVTVLSNLPNLMELDLSFNFITKVYRGQFPDSVQKIDLSRNAINYIAPFTFRTMHQLKNVRIDFNNLTSLPVLSVEISRNAHPKPTFYISANPLSCDCSLSWLKGVMDGDAGNVDLYPNIVDIVLVLCTTVYDSDPKPFRVVPRSHFLCSYREKCEYNCPCCGVEQCFCKYQCPESCSCLMSDDKTNIHKVHCENRNLTSVPESIPKAVTELLLDGNNITSIPDGAFIGLDNVKTIYLNNSNVRYFGNASFQGLNDVVDIYLNENALHTIPSFTFNALNKLERIYLNNNDIQTIKKTAFQDLLALKLLSLANNSIHTIPLDFVSNVSNKTIFSLGGNPWSCGLKFVCSFSDFVTTNSGRIKDISNVKCARKRAESDDIQYSISLLDERVKKQCGLNKTEYINSTISKTKSIGKDIHITALIIISIATGIIAGVLLIAYWKRDLIKVWCFIKYGWRVHNNADDEYEEIQRPFDAFLSYSNKDQKFVIDHLAPRLEHGERKFKLCLHYRDFPVGACIAETIVRSIECSKRTIMLISDNFLQSEWCRYEFQTAHHQVLTEKKNRLIIVLLHDINQNKLDSQLKLYFKTRTYLKFNDPWFWDKLYYAMPN</sequence>
<proteinExistence type="inferred from homology"/>
<keyword evidence="11" id="KW-0675">Receptor</keyword>
<dbReference type="InterPro" id="IPR001611">
    <property type="entry name" value="Leu-rich_rpt"/>
</dbReference>
<evidence type="ECO:0000256" key="6">
    <source>
        <dbReference type="ARBA" id="ARBA00022692"/>
    </source>
</evidence>
<evidence type="ECO:0000256" key="2">
    <source>
        <dbReference type="ARBA" id="ARBA00004236"/>
    </source>
</evidence>
<dbReference type="CTD" id="20244514"/>
<dbReference type="GO" id="GO:0007165">
    <property type="term" value="P:signal transduction"/>
    <property type="evidence" value="ECO:0007669"/>
    <property type="project" value="InterPro"/>
</dbReference>
<evidence type="ECO:0000256" key="11">
    <source>
        <dbReference type="ARBA" id="ARBA00023170"/>
    </source>
</evidence>
<dbReference type="PRINTS" id="PR00019">
    <property type="entry name" value="LEURICHRPT"/>
</dbReference>
<evidence type="ECO:0000313" key="16">
    <source>
        <dbReference type="Proteomes" id="UP000030746"/>
    </source>
</evidence>
<evidence type="ECO:0000256" key="9">
    <source>
        <dbReference type="ARBA" id="ARBA00022989"/>
    </source>
</evidence>
<evidence type="ECO:0000256" key="1">
    <source>
        <dbReference type="ARBA" id="ARBA00004167"/>
    </source>
</evidence>
<comment type="similarity">
    <text evidence="3">Belongs to the Toll-like receptor family.</text>
</comment>
<keyword evidence="12" id="KW-0325">Glycoprotein</keyword>
<feature type="transmembrane region" description="Helical" evidence="13">
    <location>
        <begin position="869"/>
        <end position="893"/>
    </location>
</feature>
<organism evidence="15 16">
    <name type="scientific">Lottia gigantea</name>
    <name type="common">Giant owl limpet</name>
    <dbReference type="NCBI Taxonomy" id="225164"/>
    <lineage>
        <taxon>Eukaryota</taxon>
        <taxon>Metazoa</taxon>
        <taxon>Spiralia</taxon>
        <taxon>Lophotrochozoa</taxon>
        <taxon>Mollusca</taxon>
        <taxon>Gastropoda</taxon>
        <taxon>Patellogastropoda</taxon>
        <taxon>Lottioidea</taxon>
        <taxon>Lottiidae</taxon>
        <taxon>Lottia</taxon>
    </lineage>
</organism>
<dbReference type="InterPro" id="IPR000157">
    <property type="entry name" value="TIR_dom"/>
</dbReference>
<reference evidence="15 16" key="1">
    <citation type="journal article" date="2013" name="Nature">
        <title>Insights into bilaterian evolution from three spiralian genomes.</title>
        <authorList>
            <person name="Simakov O."/>
            <person name="Marletaz F."/>
            <person name="Cho S.J."/>
            <person name="Edsinger-Gonzales E."/>
            <person name="Havlak P."/>
            <person name="Hellsten U."/>
            <person name="Kuo D.H."/>
            <person name="Larsson T."/>
            <person name="Lv J."/>
            <person name="Arendt D."/>
            <person name="Savage R."/>
            <person name="Osoegawa K."/>
            <person name="de Jong P."/>
            <person name="Grimwood J."/>
            <person name="Chapman J.A."/>
            <person name="Shapiro H."/>
            <person name="Aerts A."/>
            <person name="Otillar R.P."/>
            <person name="Terry A.Y."/>
            <person name="Boore J.L."/>
            <person name="Grigoriev I.V."/>
            <person name="Lindberg D.R."/>
            <person name="Seaver E.C."/>
            <person name="Weisblat D.A."/>
            <person name="Putnam N.H."/>
            <person name="Rokhsar D.S."/>
        </authorList>
    </citation>
    <scope>NUCLEOTIDE SEQUENCE [LARGE SCALE GENOMIC DNA]</scope>
</reference>
<dbReference type="FunFam" id="3.80.10.10:FF:001438">
    <property type="entry name" value="Uncharacterized protein"/>
    <property type="match status" value="1"/>
</dbReference>
<dbReference type="PANTHER" id="PTHR24365">
    <property type="entry name" value="TOLL-LIKE RECEPTOR"/>
    <property type="match status" value="1"/>
</dbReference>